<evidence type="ECO:0000313" key="2">
    <source>
        <dbReference type="EMBL" id="CAF1273218.1"/>
    </source>
</evidence>
<name>A0A815BXT6_ADIRI</name>
<dbReference type="Proteomes" id="UP000663852">
    <property type="component" value="Unassembled WGS sequence"/>
</dbReference>
<comment type="caution">
    <text evidence="2">The sequence shown here is derived from an EMBL/GenBank/DDBJ whole genome shotgun (WGS) entry which is preliminary data.</text>
</comment>
<feature type="coiled-coil region" evidence="1">
    <location>
        <begin position="92"/>
        <end position="154"/>
    </location>
</feature>
<evidence type="ECO:0000256" key="1">
    <source>
        <dbReference type="SAM" id="Coils"/>
    </source>
</evidence>
<dbReference type="EMBL" id="CAJNOJ010000195">
    <property type="protein sequence ID" value="CAF1273218.1"/>
    <property type="molecule type" value="Genomic_DNA"/>
</dbReference>
<dbReference type="OrthoDB" id="9972828at2759"/>
<dbReference type="SUPFAM" id="SSF50978">
    <property type="entry name" value="WD40 repeat-like"/>
    <property type="match status" value="1"/>
</dbReference>
<gene>
    <name evidence="2" type="ORF">EDS130_LOCUS29143</name>
</gene>
<organism evidence="2 3">
    <name type="scientific">Adineta ricciae</name>
    <name type="common">Rotifer</name>
    <dbReference type="NCBI Taxonomy" id="249248"/>
    <lineage>
        <taxon>Eukaryota</taxon>
        <taxon>Metazoa</taxon>
        <taxon>Spiralia</taxon>
        <taxon>Gnathifera</taxon>
        <taxon>Rotifera</taxon>
        <taxon>Eurotatoria</taxon>
        <taxon>Bdelloidea</taxon>
        <taxon>Adinetida</taxon>
        <taxon>Adinetidae</taxon>
        <taxon>Adineta</taxon>
    </lineage>
</organism>
<evidence type="ECO:0000313" key="3">
    <source>
        <dbReference type="Proteomes" id="UP000663852"/>
    </source>
</evidence>
<protein>
    <submittedName>
        <fullName evidence="2">Uncharacterized protein</fullName>
    </submittedName>
</protein>
<dbReference type="InterPro" id="IPR036322">
    <property type="entry name" value="WD40_repeat_dom_sf"/>
</dbReference>
<sequence length="423" mass="49513">MLQSCTMMSTYQRAETFDLTDEQYDERYDNSLNDLADRINSLNDRLTTSNIENLMSESHEKLVKWKSDCHNLIDRYYEQKCREFDRHVASIVDKQRKEANRIRSNIAALIHKQDAVQKDVDYITNIARQLEQEIDETKDKYLQLNTRLIEINENSIQIHETNELYNGSIIPPATKTMNYLDDCSKILCTNERYLLVHHDSNLCLLDKELNIIKEKSWTQGWIMDICWSSTLSRFLVLTRSYLFLIDESTMSVVRIQKVPKLAWWSCTCSDTSLYLTTKDWGSNIYQFTLWPSIQLTKRWQPPQTCKQEETINNMIYNKEKFAVMIYNRLTKAKSIELRSANTFDRLWALNLDIDYDSRAIRCCLLNNDEWLVVDWNTSNLFHISNEGKLKLTCDYNPSPSCAAMFGANTLAVSTADGISLHKL</sequence>
<accession>A0A815BXT6</accession>
<reference evidence="2" key="1">
    <citation type="submission" date="2021-02" db="EMBL/GenBank/DDBJ databases">
        <authorList>
            <person name="Nowell W R."/>
        </authorList>
    </citation>
    <scope>NUCLEOTIDE SEQUENCE</scope>
</reference>
<proteinExistence type="predicted"/>
<dbReference type="AlphaFoldDB" id="A0A815BXT6"/>
<keyword evidence="1" id="KW-0175">Coiled coil</keyword>